<dbReference type="InterPro" id="IPR003593">
    <property type="entry name" value="AAA+_ATPase"/>
</dbReference>
<dbReference type="PANTHER" id="PTHR24223">
    <property type="entry name" value="ATP-BINDING CASSETTE SUB-FAMILY C"/>
    <property type="match status" value="1"/>
</dbReference>
<protein>
    <recommendedName>
        <fullName evidence="9">ABC transporter domain-containing protein</fullName>
    </recommendedName>
</protein>
<dbReference type="AlphaFoldDB" id="A0AA36JKY2"/>
<evidence type="ECO:0000259" key="9">
    <source>
        <dbReference type="PROSITE" id="PS50893"/>
    </source>
</evidence>
<dbReference type="SMART" id="SM00382">
    <property type="entry name" value="AAA"/>
    <property type="match status" value="1"/>
</dbReference>
<evidence type="ECO:0000256" key="1">
    <source>
        <dbReference type="ARBA" id="ARBA00004141"/>
    </source>
</evidence>
<name>A0AA36JKY2_9DINO</name>
<reference evidence="10" key="1">
    <citation type="submission" date="2023-08" db="EMBL/GenBank/DDBJ databases">
        <authorList>
            <person name="Chen Y."/>
            <person name="Shah S."/>
            <person name="Dougan E. K."/>
            <person name="Thang M."/>
            <person name="Chan C."/>
        </authorList>
    </citation>
    <scope>NUCLEOTIDE SEQUENCE</scope>
</reference>
<dbReference type="EMBL" id="CAUJNA010003651">
    <property type="protein sequence ID" value="CAJ1406944.1"/>
    <property type="molecule type" value="Genomic_DNA"/>
</dbReference>
<dbReference type="Pfam" id="PF00005">
    <property type="entry name" value="ABC_tran"/>
    <property type="match status" value="1"/>
</dbReference>
<evidence type="ECO:0000256" key="4">
    <source>
        <dbReference type="ARBA" id="ARBA00022692"/>
    </source>
</evidence>
<comment type="subcellular location">
    <subcellularLocation>
        <location evidence="1">Membrane</location>
        <topology evidence="1">Multi-pass membrane protein</topology>
    </subcellularLocation>
</comment>
<evidence type="ECO:0000256" key="5">
    <source>
        <dbReference type="ARBA" id="ARBA00022741"/>
    </source>
</evidence>
<comment type="similarity">
    <text evidence="2">Belongs to the ABC transporter superfamily. ABCC family. Conjugate transporter (TC 3.A.1.208) subfamily.</text>
</comment>
<evidence type="ECO:0000256" key="6">
    <source>
        <dbReference type="ARBA" id="ARBA00022840"/>
    </source>
</evidence>
<dbReference type="Proteomes" id="UP001178507">
    <property type="component" value="Unassembled WGS sequence"/>
</dbReference>
<evidence type="ECO:0000256" key="8">
    <source>
        <dbReference type="ARBA" id="ARBA00023136"/>
    </source>
</evidence>
<keyword evidence="6" id="KW-0067">ATP-binding</keyword>
<dbReference type="InterPro" id="IPR003439">
    <property type="entry name" value="ABC_transporter-like_ATP-bd"/>
</dbReference>
<dbReference type="GO" id="GO:0016020">
    <property type="term" value="C:membrane"/>
    <property type="evidence" value="ECO:0007669"/>
    <property type="project" value="UniProtKB-SubCell"/>
</dbReference>
<keyword evidence="8" id="KW-0472">Membrane</keyword>
<keyword evidence="3" id="KW-0813">Transport</keyword>
<dbReference type="Gene3D" id="3.40.50.300">
    <property type="entry name" value="P-loop containing nucleotide triphosphate hydrolases"/>
    <property type="match status" value="1"/>
</dbReference>
<evidence type="ECO:0000256" key="7">
    <source>
        <dbReference type="ARBA" id="ARBA00022989"/>
    </source>
</evidence>
<dbReference type="PROSITE" id="PS00211">
    <property type="entry name" value="ABC_TRANSPORTER_1"/>
    <property type="match status" value="1"/>
</dbReference>
<keyword evidence="4" id="KW-0812">Transmembrane</keyword>
<evidence type="ECO:0000313" key="11">
    <source>
        <dbReference type="Proteomes" id="UP001178507"/>
    </source>
</evidence>
<keyword evidence="7" id="KW-1133">Transmembrane helix</keyword>
<accession>A0AA36JKY2</accession>
<comment type="caution">
    <text evidence="10">The sequence shown here is derived from an EMBL/GenBank/DDBJ whole genome shotgun (WGS) entry which is preliminary data.</text>
</comment>
<dbReference type="CDD" id="cd03244">
    <property type="entry name" value="ABCC_MRP_domain2"/>
    <property type="match status" value="1"/>
</dbReference>
<evidence type="ECO:0000256" key="3">
    <source>
        <dbReference type="ARBA" id="ARBA00022448"/>
    </source>
</evidence>
<sequence>MHYQPQLPVLQCLTLHVAAGQKLGLVGRTGSGKSSLLAALLRTTELSLGQVLVDGVDIRRVPLARLRAAVSLVPQEPVLWSGTVAENLDPAQRALPKDLEDALCKVHLDKKLDMGSDTRVEMRGNNFSLGERQLLCIARCIARHSRIVLVDEATSCVDGETDALIQDALHRQFKGVTMLVVAHRLQTIMDADLIAVLDAGKVVETGAPGQLLAEQTRFAALCEKAPLSSLLSL</sequence>
<dbReference type="InterPro" id="IPR027417">
    <property type="entry name" value="P-loop_NTPase"/>
</dbReference>
<organism evidence="10 11">
    <name type="scientific">Effrenium voratum</name>
    <dbReference type="NCBI Taxonomy" id="2562239"/>
    <lineage>
        <taxon>Eukaryota</taxon>
        <taxon>Sar</taxon>
        <taxon>Alveolata</taxon>
        <taxon>Dinophyceae</taxon>
        <taxon>Suessiales</taxon>
        <taxon>Symbiodiniaceae</taxon>
        <taxon>Effrenium</taxon>
    </lineage>
</organism>
<evidence type="ECO:0000313" key="10">
    <source>
        <dbReference type="EMBL" id="CAJ1406944.1"/>
    </source>
</evidence>
<dbReference type="FunFam" id="3.40.50.300:FF:000630">
    <property type="entry name" value="ATP-binding cassette (ABC) transporter, putative"/>
    <property type="match status" value="1"/>
</dbReference>
<dbReference type="GO" id="GO:0016887">
    <property type="term" value="F:ATP hydrolysis activity"/>
    <property type="evidence" value="ECO:0007669"/>
    <property type="project" value="InterPro"/>
</dbReference>
<dbReference type="InterPro" id="IPR050173">
    <property type="entry name" value="ABC_transporter_C-like"/>
</dbReference>
<dbReference type="SUPFAM" id="SSF52540">
    <property type="entry name" value="P-loop containing nucleoside triphosphate hydrolases"/>
    <property type="match status" value="1"/>
</dbReference>
<dbReference type="GO" id="GO:0042626">
    <property type="term" value="F:ATPase-coupled transmembrane transporter activity"/>
    <property type="evidence" value="ECO:0007669"/>
    <property type="project" value="TreeGrafter"/>
</dbReference>
<dbReference type="GO" id="GO:0005524">
    <property type="term" value="F:ATP binding"/>
    <property type="evidence" value="ECO:0007669"/>
    <property type="project" value="UniProtKB-KW"/>
</dbReference>
<dbReference type="InterPro" id="IPR017871">
    <property type="entry name" value="ABC_transporter-like_CS"/>
</dbReference>
<gene>
    <name evidence="10" type="ORF">EVOR1521_LOCUS28765</name>
</gene>
<evidence type="ECO:0000256" key="2">
    <source>
        <dbReference type="ARBA" id="ARBA00009726"/>
    </source>
</evidence>
<keyword evidence="11" id="KW-1185">Reference proteome</keyword>
<dbReference type="PROSITE" id="PS50893">
    <property type="entry name" value="ABC_TRANSPORTER_2"/>
    <property type="match status" value="1"/>
</dbReference>
<feature type="domain" description="ABC transporter" evidence="9">
    <location>
        <begin position="1"/>
        <end position="224"/>
    </location>
</feature>
<proteinExistence type="inferred from homology"/>
<keyword evidence="5" id="KW-0547">Nucleotide-binding</keyword>
<dbReference type="PANTHER" id="PTHR24223:SF456">
    <property type="entry name" value="MULTIDRUG RESISTANCE-ASSOCIATED PROTEIN LETHAL(2)03659"/>
    <property type="match status" value="1"/>
</dbReference>